<accession>A0A7U1BBC1</accession>
<gene>
    <name evidence="3" type="ORF">EVG22_31235</name>
</gene>
<proteinExistence type="predicted"/>
<dbReference type="Pfam" id="PF19127">
    <property type="entry name" value="Choline_bind_3"/>
    <property type="match status" value="1"/>
</dbReference>
<keyword evidence="1" id="KW-0677">Repeat</keyword>
<dbReference type="Gene3D" id="2.10.270.10">
    <property type="entry name" value="Cholin Binding"/>
    <property type="match status" value="1"/>
</dbReference>
<evidence type="ECO:0000313" key="3">
    <source>
        <dbReference type="EMBL" id="QQY96067.1"/>
    </source>
</evidence>
<evidence type="ECO:0000256" key="1">
    <source>
        <dbReference type="ARBA" id="ARBA00022737"/>
    </source>
</evidence>
<dbReference type="InterPro" id="IPR018337">
    <property type="entry name" value="Cell_wall/Cho-bd_repeat"/>
</dbReference>
<dbReference type="SUPFAM" id="SSF69360">
    <property type="entry name" value="Cell wall binding repeat"/>
    <property type="match status" value="1"/>
</dbReference>
<dbReference type="Proteomes" id="UP000501374">
    <property type="component" value="Chromosome"/>
</dbReference>
<dbReference type="Pfam" id="PF01473">
    <property type="entry name" value="Choline_bind_1"/>
    <property type="match status" value="2"/>
</dbReference>
<dbReference type="EMBL" id="CP035727">
    <property type="protein sequence ID" value="QQY96067.1"/>
    <property type="molecule type" value="Genomic_DNA"/>
</dbReference>
<dbReference type="Gene3D" id="2.10.270.20">
    <property type="match status" value="1"/>
</dbReference>
<organism evidence="3">
    <name type="scientific">Bacillus thuringiensis serovar andalousiensis</name>
    <dbReference type="NCBI Taxonomy" id="257985"/>
    <lineage>
        <taxon>Bacteria</taxon>
        <taxon>Bacillati</taxon>
        <taxon>Bacillota</taxon>
        <taxon>Bacilli</taxon>
        <taxon>Bacillales</taxon>
        <taxon>Bacillaceae</taxon>
        <taxon>Bacillus</taxon>
        <taxon>Bacillus cereus group</taxon>
    </lineage>
</organism>
<protein>
    <recommendedName>
        <fullName evidence="4">Cell wall-binding protein</fullName>
    </recommendedName>
</protein>
<sequence length="163" mass="19374">MKAAIDKLNLIGEKFVVHKKTGWQEIENKKYYFGDDGVMETGWVFLYADDDSLKVYHFGDDGVKHRDKWSLINGTWQHFGEQGNWSAPEKGAKWVVENNKRYYIKSNGEKHTGWLEFEYATFYFDNNGVMNTARELQLEGRTYYFRDNGERNYFDPDGYRQDF</sequence>
<feature type="repeat" description="Cell wall-binding" evidence="2">
    <location>
        <begin position="20"/>
        <end position="39"/>
    </location>
</feature>
<dbReference type="PROSITE" id="PS51170">
    <property type="entry name" value="CW"/>
    <property type="match status" value="1"/>
</dbReference>
<dbReference type="AlphaFoldDB" id="A0A7U1BBC1"/>
<reference evidence="3" key="1">
    <citation type="submission" date="2020-12" db="EMBL/GenBank/DDBJ databases">
        <title>Identification and Characterization of Andalusicin N terminally Dimethylated Class III Lantibiotic from Bacillus thuringiensis sv. andalusiensis.</title>
        <authorList>
            <person name="Grigoreva A."/>
            <person name="Andreeva J."/>
            <person name="Serebryakova M."/>
            <person name="Garcia A.H."/>
            <person name="Slonova D."/>
            <person name="Nair S.K."/>
            <person name="Lippens G."/>
            <person name="Severinov K."/>
            <person name="Dubiley S."/>
        </authorList>
    </citation>
    <scope>NUCLEOTIDE SEQUENCE</scope>
    <source>
        <strain evidence="3">NRRL B-23139</strain>
    </source>
</reference>
<evidence type="ECO:0008006" key="4">
    <source>
        <dbReference type="Google" id="ProtNLM"/>
    </source>
</evidence>
<name>A0A7U1BBC1_BACTU</name>
<evidence type="ECO:0000256" key="2">
    <source>
        <dbReference type="PROSITE-ProRule" id="PRU00591"/>
    </source>
</evidence>